<dbReference type="EMBL" id="LHYK01000020">
    <property type="protein sequence ID" value="KXB07961.1"/>
    <property type="molecule type" value="Genomic_DNA"/>
</dbReference>
<protein>
    <recommendedName>
        <fullName evidence="2">Putative methylthioribose-1-phosphate isomerase</fullName>
        <shortName evidence="2">M1Pi</shortName>
        <shortName evidence="2">MTR-1-P isomerase</shortName>
        <ecNumber evidence="2">5.3.1.23</ecNumber>
    </recommendedName>
    <alternativeName>
        <fullName evidence="2">MTNA-like protein</fullName>
        <shortName evidence="2">aMTNA</shortName>
    </alternativeName>
    <alternativeName>
        <fullName evidence="2">S-methyl-5-thioribose-1-phosphate isomerase</fullName>
    </alternativeName>
</protein>
<name>A0A133VNH1_9EURY</name>
<keyword evidence="2" id="KW-0486">Methionine biosynthesis</keyword>
<proteinExistence type="inferred from homology"/>
<dbReference type="InterPro" id="IPR000649">
    <property type="entry name" value="IF-2B-related"/>
</dbReference>
<sequence>MRTIQLKNDYIELIDQTVLPKRLEFVRCQNAEEVAQAIEQMKIRGAPALGAAAGMALAVTALHSRASDSRVMLRELKAATNRIKRTRPTAANLFMALNRVMKVAEKSVTGSVKELQKAVVEEAKAIAEEDVKINREMGRQGAQLIQEGNTILTHCNAGALACVDYGTALGVIRAARGQGKGVSVIATETRPLFQGSRLTTWELKHDGIPVTLITDGAVGHTMSEGNVDLVIVGADRIAGNGDVANKIGTYSIAVLANRYDIPFYVAAPTSTIDPQTRSGKEIEIEYRDPSEVTSLGGHKLAPDGIDVSNPAFDVTPAGLITKIITENGVSEPSELESLFT</sequence>
<keyword evidence="1 2" id="KW-0413">Isomerase</keyword>
<feature type="binding site" evidence="2">
    <location>
        <position position="87"/>
    </location>
    <ligand>
        <name>substrate</name>
    </ligand>
</feature>
<evidence type="ECO:0000256" key="1">
    <source>
        <dbReference type="ARBA" id="ARBA00023235"/>
    </source>
</evidence>
<feature type="binding site" evidence="2">
    <location>
        <begin position="245"/>
        <end position="246"/>
    </location>
    <ligand>
        <name>substrate</name>
    </ligand>
</feature>
<dbReference type="NCBIfam" id="NF004326">
    <property type="entry name" value="PRK05720.1"/>
    <property type="match status" value="1"/>
</dbReference>
<dbReference type="EC" id="5.3.1.23" evidence="2"/>
<gene>
    <name evidence="3" type="ORF">AKJ58_01360</name>
</gene>
<dbReference type="GO" id="GO:0019509">
    <property type="term" value="P:L-methionine salvage from methylthioadenosine"/>
    <property type="evidence" value="ECO:0007669"/>
    <property type="project" value="UniProtKB-UniRule"/>
</dbReference>
<comment type="catalytic activity">
    <reaction evidence="2">
        <text>5-(methylsulfanyl)-alpha-D-ribose 1-phosphate = 5-(methylsulfanyl)-D-ribulose 1-phosphate</text>
        <dbReference type="Rhea" id="RHEA:19989"/>
        <dbReference type="ChEBI" id="CHEBI:58533"/>
        <dbReference type="ChEBI" id="CHEBI:58548"/>
        <dbReference type="EC" id="5.3.1.23"/>
    </reaction>
</comment>
<comment type="caution">
    <text evidence="3">The sequence shown here is derived from an EMBL/GenBank/DDBJ whole genome shotgun (WGS) entry which is preliminary data.</text>
</comment>
<feature type="binding site" evidence="2">
    <location>
        <position position="194"/>
    </location>
    <ligand>
        <name>substrate</name>
    </ligand>
</feature>
<dbReference type="NCBIfam" id="TIGR00512">
    <property type="entry name" value="salvage_mtnA"/>
    <property type="match status" value="1"/>
</dbReference>
<dbReference type="NCBIfam" id="TIGR00524">
    <property type="entry name" value="eIF-2B_rel"/>
    <property type="match status" value="1"/>
</dbReference>
<dbReference type="InterPro" id="IPR005251">
    <property type="entry name" value="IF-M1Pi"/>
</dbReference>
<dbReference type="Proteomes" id="UP000070256">
    <property type="component" value="Unassembled WGS sequence"/>
</dbReference>
<dbReference type="PANTHER" id="PTHR43475">
    <property type="entry name" value="METHYLTHIORIBOSE-1-PHOSPHATE ISOMERASE"/>
    <property type="match status" value="1"/>
</dbReference>
<dbReference type="FunFam" id="1.20.120.420:FF:000003">
    <property type="entry name" value="Methylthioribose-1-phosphate isomerase"/>
    <property type="match status" value="1"/>
</dbReference>
<reference evidence="3 4" key="1">
    <citation type="journal article" date="2016" name="Sci. Rep.">
        <title>Metabolic traits of an uncultured archaeal lineage -MSBL1- from brine pools of the Red Sea.</title>
        <authorList>
            <person name="Mwirichia R."/>
            <person name="Alam I."/>
            <person name="Rashid M."/>
            <person name="Vinu M."/>
            <person name="Ba-Alawi W."/>
            <person name="Anthony Kamau A."/>
            <person name="Kamanda Ngugi D."/>
            <person name="Goker M."/>
            <person name="Klenk H.P."/>
            <person name="Bajic V."/>
            <person name="Stingl U."/>
        </authorList>
    </citation>
    <scope>NUCLEOTIDE SEQUENCE [LARGE SCALE GENOMIC DNA]</scope>
    <source>
        <strain evidence="3">SCGC-AAA385D11</strain>
    </source>
</reference>
<evidence type="ECO:0000313" key="4">
    <source>
        <dbReference type="Proteomes" id="UP000070256"/>
    </source>
</evidence>
<dbReference type="GO" id="GO:0046523">
    <property type="term" value="F:S-methyl-5-thioribose-1-phosphate isomerase activity"/>
    <property type="evidence" value="ECO:0007669"/>
    <property type="project" value="UniProtKB-UniRule"/>
</dbReference>
<dbReference type="Pfam" id="PF01008">
    <property type="entry name" value="IF-2B"/>
    <property type="match status" value="1"/>
</dbReference>
<accession>A0A133VNH1</accession>
<dbReference type="FunFam" id="3.40.50.10470:FF:000006">
    <property type="entry name" value="Methylthioribose-1-phosphate isomerase"/>
    <property type="match status" value="1"/>
</dbReference>
<dbReference type="InterPro" id="IPR011559">
    <property type="entry name" value="Initiation_fac_2B_a/b/d"/>
</dbReference>
<evidence type="ECO:0000256" key="2">
    <source>
        <dbReference type="HAMAP-Rule" id="MF_01678"/>
    </source>
</evidence>
<dbReference type="Gene3D" id="1.20.120.420">
    <property type="entry name" value="translation initiation factor eif-2b, domain 1"/>
    <property type="match status" value="1"/>
</dbReference>
<dbReference type="SUPFAM" id="SSF100950">
    <property type="entry name" value="NagB/RpiA/CoA transferase-like"/>
    <property type="match status" value="1"/>
</dbReference>
<organism evidence="3 4">
    <name type="scientific">candidate division MSBL1 archaeon SCGC-AAA385D11</name>
    <dbReference type="NCBI Taxonomy" id="1698286"/>
    <lineage>
        <taxon>Archaea</taxon>
        <taxon>Methanobacteriati</taxon>
        <taxon>Methanobacteriota</taxon>
        <taxon>candidate division MSBL1</taxon>
    </lineage>
</organism>
<dbReference type="InterPro" id="IPR042529">
    <property type="entry name" value="IF_2B-like_C"/>
</dbReference>
<dbReference type="PANTHER" id="PTHR43475:SF1">
    <property type="entry name" value="METHYLTHIORIBOSE-1-PHOSPHATE ISOMERASE"/>
    <property type="match status" value="1"/>
</dbReference>
<dbReference type="AlphaFoldDB" id="A0A133VNH1"/>
<evidence type="ECO:0000313" key="3">
    <source>
        <dbReference type="EMBL" id="KXB07961.1"/>
    </source>
</evidence>
<dbReference type="PATRIC" id="fig|1698286.3.peg.154"/>
<comment type="similarity">
    <text evidence="2">Belongs to the EIF-2B alpha/beta/delta subunits family. MtnA subfamily.</text>
</comment>
<keyword evidence="4" id="KW-1185">Reference proteome</keyword>
<dbReference type="InterPro" id="IPR037171">
    <property type="entry name" value="NagB/RpiA_transferase-like"/>
</dbReference>
<dbReference type="HAMAP" id="MF_01678">
    <property type="entry name" value="Salvage_MtnA"/>
    <property type="match status" value="1"/>
</dbReference>
<keyword evidence="2" id="KW-0028">Amino-acid biosynthesis</keyword>
<dbReference type="Gene3D" id="3.40.50.10470">
    <property type="entry name" value="Translation initiation factor eif-2b, domain 2"/>
    <property type="match status" value="1"/>
</dbReference>
<feature type="site" description="Transition state stabilizer" evidence="2">
    <location>
        <position position="155"/>
    </location>
</feature>
<dbReference type="InterPro" id="IPR027363">
    <property type="entry name" value="M1Pi_N"/>
</dbReference>
<feature type="active site" description="Proton donor" evidence="2">
    <location>
        <position position="235"/>
    </location>
</feature>
<comment type="function">
    <text evidence="2">Catalyzes the interconversion of methylthioribose-1-phosphate (MTR-1-P) into methylthioribulose-1-phosphate (MTRu-1-P).</text>
</comment>
<feature type="binding site" evidence="2">
    <location>
        <begin position="44"/>
        <end position="46"/>
    </location>
    <ligand>
        <name>substrate</name>
    </ligand>
</feature>